<keyword evidence="7" id="KW-1185">Reference proteome</keyword>
<dbReference type="InterPro" id="IPR000914">
    <property type="entry name" value="SBP_5_dom"/>
</dbReference>
<dbReference type="InterPro" id="IPR030678">
    <property type="entry name" value="Peptide/Ni-bd"/>
</dbReference>
<evidence type="ECO:0000256" key="3">
    <source>
        <dbReference type="ARBA" id="ARBA00022729"/>
    </source>
</evidence>
<organism evidence="6 7">
    <name type="scientific">Paenibacillus phytorum</name>
    <dbReference type="NCBI Taxonomy" id="2654977"/>
    <lineage>
        <taxon>Bacteria</taxon>
        <taxon>Bacillati</taxon>
        <taxon>Bacillota</taxon>
        <taxon>Bacilli</taxon>
        <taxon>Bacillales</taxon>
        <taxon>Paenibacillaceae</taxon>
        <taxon>Paenibacillus</taxon>
    </lineage>
</organism>
<evidence type="ECO:0000256" key="4">
    <source>
        <dbReference type="SAM" id="SignalP"/>
    </source>
</evidence>
<dbReference type="PROSITE" id="PS51257">
    <property type="entry name" value="PROKAR_LIPOPROTEIN"/>
    <property type="match status" value="1"/>
</dbReference>
<dbReference type="EMBL" id="WHOA01000093">
    <property type="protein sequence ID" value="NOU72453.1"/>
    <property type="molecule type" value="Genomic_DNA"/>
</dbReference>
<protein>
    <recommendedName>
        <fullName evidence="5">Solute-binding protein family 5 domain-containing protein</fullName>
    </recommendedName>
</protein>
<dbReference type="SUPFAM" id="SSF53850">
    <property type="entry name" value="Periplasmic binding protein-like II"/>
    <property type="match status" value="1"/>
</dbReference>
<dbReference type="PIRSF" id="PIRSF002741">
    <property type="entry name" value="MppA"/>
    <property type="match status" value="1"/>
</dbReference>
<evidence type="ECO:0000256" key="2">
    <source>
        <dbReference type="ARBA" id="ARBA00022448"/>
    </source>
</evidence>
<dbReference type="Gene3D" id="3.40.190.10">
    <property type="entry name" value="Periplasmic binding protein-like II"/>
    <property type="match status" value="1"/>
</dbReference>
<name>A0ABX1XV85_9BACL</name>
<evidence type="ECO:0000256" key="1">
    <source>
        <dbReference type="ARBA" id="ARBA00005695"/>
    </source>
</evidence>
<feature type="chain" id="PRO_5045735958" description="Solute-binding protein family 5 domain-containing protein" evidence="4">
    <location>
        <begin position="20"/>
        <end position="541"/>
    </location>
</feature>
<sequence length="541" mass="59441">MKKIGILSCITLFIVTLLAACSNNTTTKVDTSQSSDKSASNSKKIIVGITNAPGSFNPINAVDHASVAITDVLFQPLVQADDKMNFVPMLAQTIDTKDNQTFTVKLQPNAKWTDGQPVTADDVLFTVKLIANPDVISENSYGFSILDGFDSGGKLPKGTTELKSVKKVDAQTLEFKTANPVDANLFKEKVAQNIKTLPLHVLKDADPKSIETNPFMQKPNVVNGPFKLVKYAKDQYVELEANADYFKGAPKVKSLFFKIMPSANLVAQLQSGEIDMNFPGIGNIDAVDYDKVKTLENITVKSGVSLDTQIFIMNTLTINDAKLRQAIVYAINRKTIVDSLLKGFGQVIDGPYTPAHPYFNKNLQITPYDPEKAKQLLKEANWDASKTLTMVVPTGNKVREQTADIFAENLKAVGIKAKIEKFDISTVVGKAIKHDFDLLMLGSFTTVDPDVSAEFKTGGVNNFSAYSNKEMDALIDQGMKETDPSKREVIYDKIQEVLERDRPGTSIYAQVPFAAVSKKVIVGEPKQIGMLINVHEWDVNK</sequence>
<dbReference type="Proteomes" id="UP000616779">
    <property type="component" value="Unassembled WGS sequence"/>
</dbReference>
<keyword evidence="3 4" id="KW-0732">Signal</keyword>
<evidence type="ECO:0000259" key="5">
    <source>
        <dbReference type="Pfam" id="PF00496"/>
    </source>
</evidence>
<comment type="caution">
    <text evidence="6">The sequence shown here is derived from an EMBL/GenBank/DDBJ whole genome shotgun (WGS) entry which is preliminary data.</text>
</comment>
<dbReference type="PANTHER" id="PTHR30290:SF9">
    <property type="entry name" value="OLIGOPEPTIDE-BINDING PROTEIN APPA"/>
    <property type="match status" value="1"/>
</dbReference>
<feature type="domain" description="Solute-binding protein family 5" evidence="5">
    <location>
        <begin position="86"/>
        <end position="449"/>
    </location>
</feature>
<proteinExistence type="inferred from homology"/>
<feature type="signal peptide" evidence="4">
    <location>
        <begin position="1"/>
        <end position="19"/>
    </location>
</feature>
<accession>A0ABX1XV85</accession>
<dbReference type="Gene3D" id="3.10.105.10">
    <property type="entry name" value="Dipeptide-binding Protein, Domain 3"/>
    <property type="match status" value="1"/>
</dbReference>
<dbReference type="InterPro" id="IPR039424">
    <property type="entry name" value="SBP_5"/>
</dbReference>
<comment type="similarity">
    <text evidence="1">Belongs to the bacterial solute-binding protein 5 family.</text>
</comment>
<keyword evidence="2" id="KW-0813">Transport</keyword>
<gene>
    <name evidence="6" type="ORF">GC098_13615</name>
</gene>
<dbReference type="PANTHER" id="PTHR30290">
    <property type="entry name" value="PERIPLASMIC BINDING COMPONENT OF ABC TRANSPORTER"/>
    <property type="match status" value="1"/>
</dbReference>
<dbReference type="RefSeq" id="WP_171643743.1">
    <property type="nucleotide sequence ID" value="NZ_WHOA01000093.1"/>
</dbReference>
<reference evidence="6 7" key="1">
    <citation type="submission" date="2019-10" db="EMBL/GenBank/DDBJ databases">
        <title>Description of Paenibacillus terrestris sp. nov.</title>
        <authorList>
            <person name="Carlier A."/>
            <person name="Qi S."/>
        </authorList>
    </citation>
    <scope>NUCLEOTIDE SEQUENCE [LARGE SCALE GENOMIC DNA]</scope>
    <source>
        <strain evidence="6 7">LMG 31458</strain>
    </source>
</reference>
<dbReference type="Pfam" id="PF00496">
    <property type="entry name" value="SBP_bac_5"/>
    <property type="match status" value="1"/>
</dbReference>
<dbReference type="Gene3D" id="3.90.76.10">
    <property type="entry name" value="Dipeptide-binding Protein, Domain 1"/>
    <property type="match status" value="1"/>
</dbReference>
<evidence type="ECO:0000313" key="7">
    <source>
        <dbReference type="Proteomes" id="UP000616779"/>
    </source>
</evidence>
<evidence type="ECO:0000313" key="6">
    <source>
        <dbReference type="EMBL" id="NOU72453.1"/>
    </source>
</evidence>